<evidence type="ECO:0000256" key="1">
    <source>
        <dbReference type="SAM" id="SignalP"/>
    </source>
</evidence>
<keyword evidence="1" id="KW-0732">Signal</keyword>
<evidence type="ECO:0008006" key="4">
    <source>
        <dbReference type="Google" id="ProtNLM"/>
    </source>
</evidence>
<sequence length="144" mass="16500">MKKHIILLALPFALLAACQGGASGQEEKKELETRVLAIHDEAMTRMDEIIRLRRTLRGTRDTLAARQADSTAILTLEREINGLDQADETMMQWMRQYRAPDTLQHEQAMQYLQQELTKIQRVQTILDSTIAAARETTTAYEQEK</sequence>
<evidence type="ECO:0000313" key="3">
    <source>
        <dbReference type="Proteomes" id="UP000186551"/>
    </source>
</evidence>
<keyword evidence="3" id="KW-1185">Reference proteome</keyword>
<dbReference type="AlphaFoldDB" id="A0A1Q5PE73"/>
<protein>
    <recommendedName>
        <fullName evidence="4">Viral A-type inclusion protein</fullName>
    </recommendedName>
</protein>
<dbReference type="EMBL" id="LVWA01000005">
    <property type="protein sequence ID" value="OKL40549.1"/>
    <property type="molecule type" value="Genomic_DNA"/>
</dbReference>
<organism evidence="2 3">
    <name type="scientific">Pontibacter flavimaris</name>
    <dbReference type="NCBI Taxonomy" id="1797110"/>
    <lineage>
        <taxon>Bacteria</taxon>
        <taxon>Pseudomonadati</taxon>
        <taxon>Bacteroidota</taxon>
        <taxon>Cytophagia</taxon>
        <taxon>Cytophagales</taxon>
        <taxon>Hymenobacteraceae</taxon>
        <taxon>Pontibacter</taxon>
    </lineage>
</organism>
<evidence type="ECO:0000313" key="2">
    <source>
        <dbReference type="EMBL" id="OKL40549.1"/>
    </source>
</evidence>
<reference evidence="2 3" key="1">
    <citation type="submission" date="2016-03" db="EMBL/GenBank/DDBJ databases">
        <title>Genome sequence of Pontibacter sp. nov., of the family cytophagaceae, isolated from marine sediment of the Yellow Sea, China.</title>
        <authorList>
            <person name="Zhang G."/>
            <person name="Zhang R."/>
        </authorList>
    </citation>
    <scope>NUCLEOTIDE SEQUENCE [LARGE SCALE GENOMIC DNA]</scope>
    <source>
        <strain evidence="2 3">S10-8</strain>
    </source>
</reference>
<comment type="caution">
    <text evidence="2">The sequence shown here is derived from an EMBL/GenBank/DDBJ whole genome shotgun (WGS) entry which is preliminary data.</text>
</comment>
<dbReference type="RefSeq" id="WP_073852652.1">
    <property type="nucleotide sequence ID" value="NZ_LVWA01000005.1"/>
</dbReference>
<dbReference type="OrthoDB" id="1436925at2"/>
<gene>
    <name evidence="2" type="ORF">A3841_17430</name>
</gene>
<accession>A0A1Q5PE73</accession>
<dbReference type="STRING" id="1797110.A3841_17430"/>
<dbReference type="PROSITE" id="PS51257">
    <property type="entry name" value="PROKAR_LIPOPROTEIN"/>
    <property type="match status" value="1"/>
</dbReference>
<feature type="chain" id="PRO_5012185993" description="Viral A-type inclusion protein" evidence="1">
    <location>
        <begin position="23"/>
        <end position="144"/>
    </location>
</feature>
<name>A0A1Q5PE73_9BACT</name>
<dbReference type="Proteomes" id="UP000186551">
    <property type="component" value="Unassembled WGS sequence"/>
</dbReference>
<feature type="signal peptide" evidence="1">
    <location>
        <begin position="1"/>
        <end position="22"/>
    </location>
</feature>
<proteinExistence type="predicted"/>